<accession>A0A8H6WKV9</accession>
<dbReference type="PROSITE" id="PS00463">
    <property type="entry name" value="ZN2_CY6_FUNGAL_1"/>
    <property type="match status" value="1"/>
</dbReference>
<comment type="caution">
    <text evidence="5">The sequence shown here is derived from an EMBL/GenBank/DDBJ whole genome shotgun (WGS) entry which is preliminary data.</text>
</comment>
<evidence type="ECO:0000256" key="2">
    <source>
        <dbReference type="ARBA" id="ARBA00023242"/>
    </source>
</evidence>
<evidence type="ECO:0000259" key="4">
    <source>
        <dbReference type="PROSITE" id="PS50048"/>
    </source>
</evidence>
<dbReference type="SUPFAM" id="SSF57701">
    <property type="entry name" value="Zn2/Cys6 DNA-binding domain"/>
    <property type="match status" value="1"/>
</dbReference>
<dbReference type="AlphaFoldDB" id="A0A8H6WKV9"/>
<evidence type="ECO:0000256" key="1">
    <source>
        <dbReference type="ARBA" id="ARBA00004123"/>
    </source>
</evidence>
<evidence type="ECO:0000313" key="6">
    <source>
        <dbReference type="Proteomes" id="UP000613580"/>
    </source>
</evidence>
<feature type="region of interest" description="Disordered" evidence="3">
    <location>
        <begin position="108"/>
        <end position="179"/>
    </location>
</feature>
<dbReference type="Gene3D" id="4.10.240.10">
    <property type="entry name" value="Zn(2)-C6 fungal-type DNA-binding domain"/>
    <property type="match status" value="1"/>
</dbReference>
<keyword evidence="2" id="KW-0539">Nucleus</keyword>
<evidence type="ECO:0000313" key="5">
    <source>
        <dbReference type="EMBL" id="KAF7318468.1"/>
    </source>
</evidence>
<protein>
    <recommendedName>
        <fullName evidence="4">Zn(2)-C6 fungal-type domain-containing protein</fullName>
    </recommendedName>
</protein>
<dbReference type="OrthoDB" id="1405595at2759"/>
<sequence length="492" mass="51872">MLYSLPGEVHPDHPPESTPSYSHYGPPPSLRVRATHGQLQICQVAEFTRSDLLTRHKRNCGRKVPRSRRKSCEACAESKIKCNMQWPCSRCTHRGRHCVFLNDPEETKAKAASRQPETPSSSPNTPPSERASPPLSPSPSSPSSIIPTSPSLSSSTGSSSSSPSIPAAPYGAGGARSSLDSSLLDLLDPDTLPGPEPSSQCDFDFDFASFDMEADVRQIAQLLALIDASPPGSYPYRPMPDPLQVSYHDWQDWAAGSSSALVAPPECLPRGAPPPQRVDGYFPVAEEHSPGSYPATSPPPAAAVSSSNAWGQVDPDTLSPMPTYLSVPGTMRAASGSDHPGNGWQPSTAYSDADLQLAFQFDARLGFGACASPTPHLAPRVRLPPAEAMGDHNHPPIPATFRGSAERGCWPQFGPDSPGCAPGTMSSLAVPGVFGSLSAPVSPHARPLYSPYPGSCSGPVSPTHHPLAMTSGQYLPGADHGYFGLGMRSGTA</sequence>
<dbReference type="Proteomes" id="UP000613580">
    <property type="component" value="Unassembled WGS sequence"/>
</dbReference>
<dbReference type="GO" id="GO:0005634">
    <property type="term" value="C:nucleus"/>
    <property type="evidence" value="ECO:0007669"/>
    <property type="project" value="UniProtKB-SubCell"/>
</dbReference>
<gene>
    <name evidence="5" type="ORF">HMN09_00356000</name>
</gene>
<feature type="region of interest" description="Disordered" evidence="3">
    <location>
        <begin position="1"/>
        <end position="26"/>
    </location>
</feature>
<dbReference type="InterPro" id="IPR050613">
    <property type="entry name" value="Sec_Metabolite_Reg"/>
</dbReference>
<dbReference type="GO" id="GO:0000981">
    <property type="term" value="F:DNA-binding transcription factor activity, RNA polymerase II-specific"/>
    <property type="evidence" value="ECO:0007669"/>
    <property type="project" value="InterPro"/>
</dbReference>
<dbReference type="EMBL" id="JACAZE010000004">
    <property type="protein sequence ID" value="KAF7318468.1"/>
    <property type="molecule type" value="Genomic_DNA"/>
</dbReference>
<comment type="subcellular location">
    <subcellularLocation>
        <location evidence="1">Nucleus</location>
    </subcellularLocation>
</comment>
<dbReference type="CDD" id="cd00067">
    <property type="entry name" value="GAL4"/>
    <property type="match status" value="1"/>
</dbReference>
<feature type="domain" description="Zn(2)-C6 fungal-type" evidence="4">
    <location>
        <begin position="71"/>
        <end position="100"/>
    </location>
</feature>
<feature type="compositionally biased region" description="Low complexity" evidence="3">
    <location>
        <begin position="141"/>
        <end position="179"/>
    </location>
</feature>
<reference evidence="5" key="1">
    <citation type="submission" date="2020-05" db="EMBL/GenBank/DDBJ databases">
        <title>Mycena genomes resolve the evolution of fungal bioluminescence.</title>
        <authorList>
            <person name="Tsai I.J."/>
        </authorList>
    </citation>
    <scope>NUCLEOTIDE SEQUENCE</scope>
    <source>
        <strain evidence="5">110903Hualien_Pintung</strain>
    </source>
</reference>
<name>A0A8H6WKV9_MYCCL</name>
<dbReference type="PANTHER" id="PTHR31001">
    <property type="entry name" value="UNCHARACTERIZED TRANSCRIPTIONAL REGULATORY PROTEIN"/>
    <property type="match status" value="1"/>
</dbReference>
<dbReference type="InterPro" id="IPR036864">
    <property type="entry name" value="Zn2-C6_fun-type_DNA-bd_sf"/>
</dbReference>
<organism evidence="5 6">
    <name type="scientific">Mycena chlorophos</name>
    <name type="common">Agaric fungus</name>
    <name type="synonym">Agaricus chlorophos</name>
    <dbReference type="NCBI Taxonomy" id="658473"/>
    <lineage>
        <taxon>Eukaryota</taxon>
        <taxon>Fungi</taxon>
        <taxon>Dikarya</taxon>
        <taxon>Basidiomycota</taxon>
        <taxon>Agaricomycotina</taxon>
        <taxon>Agaricomycetes</taxon>
        <taxon>Agaricomycetidae</taxon>
        <taxon>Agaricales</taxon>
        <taxon>Marasmiineae</taxon>
        <taxon>Mycenaceae</taxon>
        <taxon>Mycena</taxon>
    </lineage>
</organism>
<dbReference type="Pfam" id="PF00172">
    <property type="entry name" value="Zn_clus"/>
    <property type="match status" value="1"/>
</dbReference>
<feature type="region of interest" description="Disordered" evidence="3">
    <location>
        <begin position="285"/>
        <end position="309"/>
    </location>
</feature>
<dbReference type="PROSITE" id="PS50048">
    <property type="entry name" value="ZN2_CY6_FUNGAL_2"/>
    <property type="match status" value="1"/>
</dbReference>
<proteinExistence type="predicted"/>
<dbReference type="InterPro" id="IPR001138">
    <property type="entry name" value="Zn2Cys6_DnaBD"/>
</dbReference>
<dbReference type="SMART" id="SM00066">
    <property type="entry name" value="GAL4"/>
    <property type="match status" value="1"/>
</dbReference>
<feature type="compositionally biased region" description="Low complexity" evidence="3">
    <location>
        <begin position="116"/>
        <end position="133"/>
    </location>
</feature>
<evidence type="ECO:0000256" key="3">
    <source>
        <dbReference type="SAM" id="MobiDB-lite"/>
    </source>
</evidence>
<dbReference type="GO" id="GO:0008270">
    <property type="term" value="F:zinc ion binding"/>
    <property type="evidence" value="ECO:0007669"/>
    <property type="project" value="InterPro"/>
</dbReference>
<keyword evidence="6" id="KW-1185">Reference proteome</keyword>